<keyword evidence="2" id="KW-0472">Membrane</keyword>
<evidence type="ECO:0000313" key="4">
    <source>
        <dbReference type="Proteomes" id="UP001152320"/>
    </source>
</evidence>
<keyword evidence="2" id="KW-1133">Transmembrane helix</keyword>
<keyword evidence="3" id="KW-0176">Collagen</keyword>
<keyword evidence="4" id="KW-1185">Reference proteome</keyword>
<keyword evidence="2" id="KW-0812">Transmembrane</keyword>
<accession>A0A9Q0YIG5</accession>
<feature type="compositionally biased region" description="Basic and acidic residues" evidence="1">
    <location>
        <begin position="97"/>
        <end position="110"/>
    </location>
</feature>
<dbReference type="Proteomes" id="UP001152320">
    <property type="component" value="Chromosome 21"/>
</dbReference>
<comment type="caution">
    <text evidence="3">The sequence shown here is derived from an EMBL/GenBank/DDBJ whole genome shotgun (WGS) entry which is preliminary data.</text>
</comment>
<dbReference type="InterPro" id="IPR051077">
    <property type="entry name" value="Ca-dependent_lectin"/>
</dbReference>
<sequence>MGFWKHLQFAFVSVFVYIVIPAYPVTMSQMERVKDEVTSLLNNIDSMDPDTNEATKTMLQFYQRLLTLMENMKNLQENFVLNDVTSLSTQKNLRWTKSADGHERSRRDVNEGNSEGASKCTPDGDDCSKLFTPYCMGQCLLCPPGPTGPPGPPGAAGAPGFPGPSGRDGRDALYFNTQAKEGQNQETFKPPSPTSHLNTIKAGALFVRWGRRDCPSTSDIVYQGISGGSAYLQQGGGSNYLCLPDEPIYYQPDTISDKRGQIFAGEYETLNFGPYANIHQRDVPCVVCMARQRPSLLMIPARNICPNSTWTLEYSGHLMSANRNHYRTEFVCLDLNAVPVAGAVGNDNGALFYPVEGKCIGGLPCGPYVDGYELTCAVCTI</sequence>
<protein>
    <submittedName>
        <fullName evidence="3">Short-chain collagen C4</fullName>
    </submittedName>
</protein>
<reference evidence="3" key="1">
    <citation type="submission" date="2021-10" db="EMBL/GenBank/DDBJ databases">
        <title>Tropical sea cucumber genome reveals ecological adaptation and Cuvierian tubules defense mechanism.</title>
        <authorList>
            <person name="Chen T."/>
        </authorList>
    </citation>
    <scope>NUCLEOTIDE SEQUENCE</scope>
    <source>
        <strain evidence="3">Nanhai2018</strain>
        <tissue evidence="3">Muscle</tissue>
    </source>
</reference>
<gene>
    <name evidence="3" type="ORF">HOLleu_39505</name>
</gene>
<evidence type="ECO:0000256" key="1">
    <source>
        <dbReference type="SAM" id="MobiDB-lite"/>
    </source>
</evidence>
<evidence type="ECO:0000313" key="3">
    <source>
        <dbReference type="EMBL" id="KAJ8022106.1"/>
    </source>
</evidence>
<name>A0A9Q0YIG5_HOLLE</name>
<organism evidence="3 4">
    <name type="scientific">Holothuria leucospilota</name>
    <name type="common">Black long sea cucumber</name>
    <name type="synonym">Mertensiothuria leucospilota</name>
    <dbReference type="NCBI Taxonomy" id="206669"/>
    <lineage>
        <taxon>Eukaryota</taxon>
        <taxon>Metazoa</taxon>
        <taxon>Echinodermata</taxon>
        <taxon>Eleutherozoa</taxon>
        <taxon>Echinozoa</taxon>
        <taxon>Holothuroidea</taxon>
        <taxon>Aspidochirotacea</taxon>
        <taxon>Aspidochirotida</taxon>
        <taxon>Holothuriidae</taxon>
        <taxon>Holothuria</taxon>
    </lineage>
</organism>
<evidence type="ECO:0000256" key="2">
    <source>
        <dbReference type="SAM" id="Phobius"/>
    </source>
</evidence>
<feature type="transmembrane region" description="Helical" evidence="2">
    <location>
        <begin position="6"/>
        <end position="25"/>
    </location>
</feature>
<dbReference type="EMBL" id="JAIZAY010000021">
    <property type="protein sequence ID" value="KAJ8022106.1"/>
    <property type="molecule type" value="Genomic_DNA"/>
</dbReference>
<dbReference type="OrthoDB" id="6086925at2759"/>
<dbReference type="PANTHER" id="PTHR24024">
    <property type="entry name" value="PULMONARY SURFACTANT-ASSOCIATED PROTEIN A"/>
    <property type="match status" value="1"/>
</dbReference>
<dbReference type="GO" id="GO:0005615">
    <property type="term" value="C:extracellular space"/>
    <property type="evidence" value="ECO:0007669"/>
    <property type="project" value="TreeGrafter"/>
</dbReference>
<proteinExistence type="predicted"/>
<feature type="region of interest" description="Disordered" evidence="1">
    <location>
        <begin position="150"/>
        <end position="169"/>
    </location>
</feature>
<feature type="region of interest" description="Disordered" evidence="1">
    <location>
        <begin position="95"/>
        <end position="122"/>
    </location>
</feature>
<dbReference type="Gene3D" id="1.20.5.320">
    <property type="entry name" value="6-Phosphogluconate Dehydrogenase, domain 3"/>
    <property type="match status" value="1"/>
</dbReference>
<dbReference type="GO" id="GO:0005581">
    <property type="term" value="C:collagen trimer"/>
    <property type="evidence" value="ECO:0007669"/>
    <property type="project" value="UniProtKB-KW"/>
</dbReference>
<dbReference type="AlphaFoldDB" id="A0A9Q0YIG5"/>
<dbReference type="PANTHER" id="PTHR24024:SF18">
    <property type="entry name" value="SHORT-CHAIN COLLAGEN C4-LIKE"/>
    <property type="match status" value="1"/>
</dbReference>